<dbReference type="SUPFAM" id="SSF53254">
    <property type="entry name" value="Phosphoglycerate mutase-like"/>
    <property type="match status" value="1"/>
</dbReference>
<gene>
    <name evidence="2" type="primary">cobC</name>
    <name evidence="2" type="ORF">ABS764_12350</name>
</gene>
<dbReference type="InterPro" id="IPR029033">
    <property type="entry name" value="His_PPase_superfam"/>
</dbReference>
<accession>A0ABW8XV31</accession>
<comment type="caution">
    <text evidence="2">The sequence shown here is derived from an EMBL/GenBank/DDBJ whole genome shotgun (WGS) entry which is preliminary data.</text>
</comment>
<dbReference type="InterPro" id="IPR050275">
    <property type="entry name" value="PGM_Phosphatase"/>
</dbReference>
<dbReference type="PANTHER" id="PTHR48100:SF59">
    <property type="entry name" value="ADENOSYLCOBALAMIN_ALPHA-RIBAZOLE PHOSPHATASE"/>
    <property type="match status" value="1"/>
</dbReference>
<dbReference type="EMBL" id="JBELQA010000006">
    <property type="protein sequence ID" value="MFL9831639.1"/>
    <property type="molecule type" value="Genomic_DNA"/>
</dbReference>
<keyword evidence="2" id="KW-0378">Hydrolase</keyword>
<keyword evidence="3" id="KW-1185">Reference proteome</keyword>
<dbReference type="NCBIfam" id="TIGR03162">
    <property type="entry name" value="ribazole_cobC"/>
    <property type="match status" value="1"/>
</dbReference>
<protein>
    <recommendedName>
        <fullName evidence="1">Alpha-ribazole phosphatase</fullName>
        <ecNumber evidence="1">3.1.3.73</ecNumber>
    </recommendedName>
</protein>
<dbReference type="Proteomes" id="UP001629260">
    <property type="component" value="Unassembled WGS sequence"/>
</dbReference>
<dbReference type="InterPro" id="IPR013078">
    <property type="entry name" value="His_Pase_superF_clade-1"/>
</dbReference>
<sequence>MEIYLVRHTETVCEKGVCYGQSDVDLKTPFELQFEGIKLKIPADAIVYSSPLLRCTQLAKYLSDTVITDSRLMEMHFGDWELKNWNAIPKADYSPWMNDFVNVAVPNGESFVVLHQRVSDFLTSIVAKKESEKIVLVTHAGVIRSILCKLTNLPLKDAFTNKVDFGAVIKITL</sequence>
<dbReference type="InterPro" id="IPR017578">
    <property type="entry name" value="Ribazole_CobC"/>
</dbReference>
<dbReference type="GO" id="GO:0043755">
    <property type="term" value="F:alpha-ribazole phosphatase activity"/>
    <property type="evidence" value="ECO:0007669"/>
    <property type="project" value="UniProtKB-EC"/>
</dbReference>
<dbReference type="EC" id="3.1.3.73" evidence="1"/>
<evidence type="ECO:0000313" key="3">
    <source>
        <dbReference type="Proteomes" id="UP001629260"/>
    </source>
</evidence>
<dbReference type="Pfam" id="PF00300">
    <property type="entry name" value="His_Phos_1"/>
    <property type="match status" value="1"/>
</dbReference>
<reference evidence="2 3" key="1">
    <citation type="submission" date="2024-06" db="EMBL/GenBank/DDBJ databases">
        <authorList>
            <person name="Kaempfer P."/>
            <person name="Viver T."/>
        </authorList>
    </citation>
    <scope>NUCLEOTIDE SEQUENCE [LARGE SCALE GENOMIC DNA]</scope>
    <source>
        <strain evidence="2 3">ST-87</strain>
    </source>
</reference>
<dbReference type="PANTHER" id="PTHR48100">
    <property type="entry name" value="BROAD-SPECIFICITY PHOSPHATASE YOR283W-RELATED"/>
    <property type="match status" value="1"/>
</dbReference>
<evidence type="ECO:0000256" key="1">
    <source>
        <dbReference type="NCBIfam" id="TIGR03162"/>
    </source>
</evidence>
<dbReference type="RefSeq" id="WP_408082108.1">
    <property type="nucleotide sequence ID" value="NZ_JBELQA010000006.1"/>
</dbReference>
<proteinExistence type="predicted"/>
<dbReference type="SMART" id="SM00855">
    <property type="entry name" value="PGAM"/>
    <property type="match status" value="1"/>
</dbReference>
<dbReference type="Gene3D" id="3.40.50.1240">
    <property type="entry name" value="Phosphoglycerate mutase-like"/>
    <property type="match status" value="1"/>
</dbReference>
<evidence type="ECO:0000313" key="2">
    <source>
        <dbReference type="EMBL" id="MFL9831639.1"/>
    </source>
</evidence>
<name>A0ABW8XV31_9FLAO</name>
<dbReference type="CDD" id="cd07067">
    <property type="entry name" value="HP_PGM_like"/>
    <property type="match status" value="1"/>
</dbReference>
<organism evidence="2 3">
    <name type="scientific">Flavobacterium plantiphilum</name>
    <dbReference type="NCBI Taxonomy" id="3163297"/>
    <lineage>
        <taxon>Bacteria</taxon>
        <taxon>Pseudomonadati</taxon>
        <taxon>Bacteroidota</taxon>
        <taxon>Flavobacteriia</taxon>
        <taxon>Flavobacteriales</taxon>
        <taxon>Flavobacteriaceae</taxon>
        <taxon>Flavobacterium</taxon>
    </lineage>
</organism>